<dbReference type="SUPFAM" id="SSF57850">
    <property type="entry name" value="RING/U-box"/>
    <property type="match status" value="2"/>
</dbReference>
<dbReference type="InterPro" id="IPR001841">
    <property type="entry name" value="Znf_RING"/>
</dbReference>
<comment type="subcellular location">
    <subcellularLocation>
        <location evidence="1">Cytoplasm</location>
    </subcellularLocation>
</comment>
<evidence type="ECO:0000256" key="3">
    <source>
        <dbReference type="ARBA" id="ARBA00022553"/>
    </source>
</evidence>
<dbReference type="Pfam" id="PF13639">
    <property type="entry name" value="zf-RING_2"/>
    <property type="match status" value="1"/>
</dbReference>
<dbReference type="SMART" id="SM00290">
    <property type="entry name" value="ZnF_UBP"/>
    <property type="match status" value="1"/>
</dbReference>
<feature type="coiled-coil region" evidence="8">
    <location>
        <begin position="404"/>
        <end position="477"/>
    </location>
</feature>
<evidence type="ECO:0000256" key="6">
    <source>
        <dbReference type="ARBA" id="ARBA00022833"/>
    </source>
</evidence>
<dbReference type="GO" id="GO:0008270">
    <property type="term" value="F:zinc ion binding"/>
    <property type="evidence" value="ECO:0007669"/>
    <property type="project" value="UniProtKB-KW"/>
</dbReference>
<dbReference type="PROSITE" id="PS50271">
    <property type="entry name" value="ZF_UBP"/>
    <property type="match status" value="1"/>
</dbReference>
<keyword evidence="8" id="KW-0175">Coiled coil</keyword>
<feature type="region of interest" description="Disordered" evidence="9">
    <location>
        <begin position="534"/>
        <end position="555"/>
    </location>
</feature>
<dbReference type="GO" id="GO:0005737">
    <property type="term" value="C:cytoplasm"/>
    <property type="evidence" value="ECO:0007669"/>
    <property type="project" value="UniProtKB-SubCell"/>
</dbReference>
<dbReference type="FunFam" id="3.30.40.10:FF:000206">
    <property type="entry name" value="BRCA1-associated protein isoform X1"/>
    <property type="match status" value="1"/>
</dbReference>
<feature type="domain" description="RING-type" evidence="10">
    <location>
        <begin position="241"/>
        <end position="281"/>
    </location>
</feature>
<dbReference type="AlphaFoldDB" id="A0A1B6CMH8"/>
<evidence type="ECO:0000256" key="1">
    <source>
        <dbReference type="ARBA" id="ARBA00004496"/>
    </source>
</evidence>
<proteinExistence type="predicted"/>
<dbReference type="InterPro" id="IPR047243">
    <property type="entry name" value="RING-H2_BRAP2"/>
</dbReference>
<dbReference type="InterPro" id="IPR001607">
    <property type="entry name" value="Znf_UBP"/>
</dbReference>
<protein>
    <recommendedName>
        <fullName evidence="13">BRCA1-associated protein</fullName>
    </recommendedName>
</protein>
<dbReference type="Pfam" id="PF02148">
    <property type="entry name" value="zf-UBP"/>
    <property type="match status" value="1"/>
</dbReference>
<evidence type="ECO:0000259" key="10">
    <source>
        <dbReference type="PROSITE" id="PS50089"/>
    </source>
</evidence>
<evidence type="ECO:0000256" key="9">
    <source>
        <dbReference type="SAM" id="MobiDB-lite"/>
    </source>
</evidence>
<accession>A0A1B6CMH8</accession>
<evidence type="ECO:0000313" key="12">
    <source>
        <dbReference type="EMBL" id="JAS14677.1"/>
    </source>
</evidence>
<dbReference type="InterPro" id="IPR011422">
    <property type="entry name" value="BRAP2/ETP1_RRM"/>
</dbReference>
<keyword evidence="3" id="KW-0597">Phosphoprotein</keyword>
<dbReference type="CDD" id="cd16457">
    <property type="entry name" value="RING-H2_BRAP2"/>
    <property type="match status" value="1"/>
</dbReference>
<dbReference type="PANTHER" id="PTHR24007:SF7">
    <property type="entry name" value="BRCA1-ASSOCIATED PROTEIN"/>
    <property type="match status" value="1"/>
</dbReference>
<dbReference type="Gene3D" id="3.30.40.10">
    <property type="entry name" value="Zinc/RING finger domain, C3HC4 (zinc finger)"/>
    <property type="match status" value="2"/>
</dbReference>
<dbReference type="GO" id="GO:0008139">
    <property type="term" value="F:nuclear localization sequence binding"/>
    <property type="evidence" value="ECO:0007669"/>
    <property type="project" value="UniProtKB-ARBA"/>
</dbReference>
<keyword evidence="5 7" id="KW-0863">Zinc-finger</keyword>
<evidence type="ECO:0000256" key="4">
    <source>
        <dbReference type="ARBA" id="ARBA00022723"/>
    </source>
</evidence>
<sequence>MSTAVSVCIFRFEICHNTNLCLQFKSNSSVANDNKQMASSKNKAKLKRDIKEYSIETYTRVGERFMELIPGSSRQDDSSLSTAKVSVSCETEDTKQSSKVFEQIPFISGNPFVETTKGILHLYKENELTTVKNAVVRSQTVCILAVPSSMTCHDLLTFLAACLDDIKNVRIIRDGSPNQYMVLLAFRTQESAAEFYSSFNGVPFNSLEPINCCSVVFVSQVETVLSGDHKPPLLHTELPTCPVCLERMDESVDGILTILCNHSFHGNCLSKWGDSTCPVCRYVQTPEAVADNHCLECNSTESLWICLICGHVGCGRYVQGHAYNHYIETQHCYSMQLENNRVWDYVGDNFVHRLLQNKSDGKLVEGHSPGKEDSYEKIDSMQLEFTYLLTSQLDSQKKYYEEMVNKFEKQMNDDTEQIKEKLIETINDNEGLQNKVAALTRDKQNLEKKLQQLINRLNQTQEDLNEEKQINKAMQENQTVWFEKYSSLEDKFLKFKLEKNEEVKELQEQLRDVMFHFEGERKIMESEVRDEISEGHIVVGESSSSRSKHRRKKHR</sequence>
<keyword evidence="2" id="KW-0963">Cytoplasm</keyword>
<dbReference type="GO" id="GO:0061630">
    <property type="term" value="F:ubiquitin protein ligase activity"/>
    <property type="evidence" value="ECO:0007669"/>
    <property type="project" value="TreeGrafter"/>
</dbReference>
<feature type="domain" description="UBP-type" evidence="11">
    <location>
        <begin position="278"/>
        <end position="370"/>
    </location>
</feature>
<dbReference type="PROSITE" id="PS50089">
    <property type="entry name" value="ZF_RING_2"/>
    <property type="match status" value="1"/>
</dbReference>
<dbReference type="InterPro" id="IPR013083">
    <property type="entry name" value="Znf_RING/FYVE/PHD"/>
</dbReference>
<gene>
    <name evidence="12" type="ORF">g.9633</name>
</gene>
<feature type="compositionally biased region" description="Basic residues" evidence="9">
    <location>
        <begin position="546"/>
        <end position="555"/>
    </location>
</feature>
<keyword evidence="6" id="KW-0862">Zinc</keyword>
<evidence type="ECO:0008006" key="13">
    <source>
        <dbReference type="Google" id="ProtNLM"/>
    </source>
</evidence>
<evidence type="ECO:0000256" key="8">
    <source>
        <dbReference type="SAM" id="Coils"/>
    </source>
</evidence>
<keyword evidence="4" id="KW-0479">Metal-binding</keyword>
<dbReference type="GO" id="GO:0016567">
    <property type="term" value="P:protein ubiquitination"/>
    <property type="evidence" value="ECO:0007669"/>
    <property type="project" value="TreeGrafter"/>
</dbReference>
<reference evidence="12" key="1">
    <citation type="submission" date="2015-12" db="EMBL/GenBank/DDBJ databases">
        <title>De novo transcriptome assembly of four potential Pierce s Disease insect vectors from Arizona vineyards.</title>
        <authorList>
            <person name="Tassone E.E."/>
        </authorList>
    </citation>
    <scope>NUCLEOTIDE SEQUENCE</scope>
</reference>
<dbReference type="PANTHER" id="PTHR24007">
    <property type="entry name" value="BRCA1-ASSOCIATED PROTEIN"/>
    <property type="match status" value="1"/>
</dbReference>
<evidence type="ECO:0000256" key="2">
    <source>
        <dbReference type="ARBA" id="ARBA00022490"/>
    </source>
</evidence>
<evidence type="ECO:0000259" key="11">
    <source>
        <dbReference type="PROSITE" id="PS50271"/>
    </source>
</evidence>
<evidence type="ECO:0000256" key="5">
    <source>
        <dbReference type="ARBA" id="ARBA00022771"/>
    </source>
</evidence>
<evidence type="ECO:0000256" key="7">
    <source>
        <dbReference type="PROSITE-ProRule" id="PRU00502"/>
    </source>
</evidence>
<dbReference type="GO" id="GO:0007265">
    <property type="term" value="P:Ras protein signal transduction"/>
    <property type="evidence" value="ECO:0007669"/>
    <property type="project" value="TreeGrafter"/>
</dbReference>
<dbReference type="EMBL" id="GEDC01022621">
    <property type="protein sequence ID" value="JAS14677.1"/>
    <property type="molecule type" value="Transcribed_RNA"/>
</dbReference>
<dbReference type="Pfam" id="PF07576">
    <property type="entry name" value="BRAP2"/>
    <property type="match status" value="1"/>
</dbReference>
<organism evidence="12">
    <name type="scientific">Clastoptera arizonana</name>
    <name type="common">Arizona spittle bug</name>
    <dbReference type="NCBI Taxonomy" id="38151"/>
    <lineage>
        <taxon>Eukaryota</taxon>
        <taxon>Metazoa</taxon>
        <taxon>Ecdysozoa</taxon>
        <taxon>Arthropoda</taxon>
        <taxon>Hexapoda</taxon>
        <taxon>Insecta</taxon>
        <taxon>Pterygota</taxon>
        <taxon>Neoptera</taxon>
        <taxon>Paraneoptera</taxon>
        <taxon>Hemiptera</taxon>
        <taxon>Auchenorrhyncha</taxon>
        <taxon>Cercopoidea</taxon>
        <taxon>Clastopteridae</taxon>
        <taxon>Clastoptera</taxon>
    </lineage>
</organism>
<dbReference type="SMART" id="SM00184">
    <property type="entry name" value="RING"/>
    <property type="match status" value="1"/>
</dbReference>
<name>A0A1B6CMH8_9HEMI</name>